<comment type="caution">
    <text evidence="2">The sequence shown here is derived from an EMBL/GenBank/DDBJ whole genome shotgun (WGS) entry which is preliminary data.</text>
</comment>
<dbReference type="Gene3D" id="3.60.10.10">
    <property type="entry name" value="Endonuclease/exonuclease/phosphatase"/>
    <property type="match status" value="1"/>
</dbReference>
<feature type="region of interest" description="Disordered" evidence="1">
    <location>
        <begin position="1"/>
        <end position="24"/>
    </location>
</feature>
<reference evidence="2" key="1">
    <citation type="submission" date="2023-03" db="EMBL/GenBank/DDBJ databases">
        <title>Massive genome expansion in bonnet fungi (Mycena s.s.) driven by repeated elements and novel gene families across ecological guilds.</title>
        <authorList>
            <consortium name="Lawrence Berkeley National Laboratory"/>
            <person name="Harder C.B."/>
            <person name="Miyauchi S."/>
            <person name="Viragh M."/>
            <person name="Kuo A."/>
            <person name="Thoen E."/>
            <person name="Andreopoulos B."/>
            <person name="Lu D."/>
            <person name="Skrede I."/>
            <person name="Drula E."/>
            <person name="Henrissat B."/>
            <person name="Morin E."/>
            <person name="Kohler A."/>
            <person name="Barry K."/>
            <person name="LaButti K."/>
            <person name="Morin E."/>
            <person name="Salamov A."/>
            <person name="Lipzen A."/>
            <person name="Mereny Z."/>
            <person name="Hegedus B."/>
            <person name="Baldrian P."/>
            <person name="Stursova M."/>
            <person name="Weitz H."/>
            <person name="Taylor A."/>
            <person name="Grigoriev I.V."/>
            <person name="Nagy L.G."/>
            <person name="Martin F."/>
            <person name="Kauserud H."/>
        </authorList>
    </citation>
    <scope>NUCLEOTIDE SEQUENCE</scope>
    <source>
        <strain evidence="2">CBHHK067</strain>
    </source>
</reference>
<accession>A0AAD7FU12</accession>
<feature type="compositionally biased region" description="Polar residues" evidence="1">
    <location>
        <begin position="205"/>
        <end position="217"/>
    </location>
</feature>
<feature type="region of interest" description="Disordered" evidence="1">
    <location>
        <begin position="195"/>
        <end position="225"/>
    </location>
</feature>
<dbReference type="Proteomes" id="UP001221757">
    <property type="component" value="Unassembled WGS sequence"/>
</dbReference>
<gene>
    <name evidence="2" type="ORF">B0H17DRAFT_1216269</name>
</gene>
<keyword evidence="3" id="KW-1185">Reference proteome</keyword>
<protein>
    <submittedName>
        <fullName evidence="2">Uncharacterized protein</fullName>
    </submittedName>
</protein>
<evidence type="ECO:0000313" key="3">
    <source>
        <dbReference type="Proteomes" id="UP001221757"/>
    </source>
</evidence>
<dbReference type="AlphaFoldDB" id="A0AAD7FU12"/>
<evidence type="ECO:0000256" key="1">
    <source>
        <dbReference type="SAM" id="MobiDB-lite"/>
    </source>
</evidence>
<dbReference type="InterPro" id="IPR036691">
    <property type="entry name" value="Endo/exonu/phosph_ase_sf"/>
</dbReference>
<evidence type="ECO:0000313" key="2">
    <source>
        <dbReference type="EMBL" id="KAJ7642900.1"/>
    </source>
</evidence>
<feature type="compositionally biased region" description="Low complexity" evidence="1">
    <location>
        <begin position="1"/>
        <end position="14"/>
    </location>
</feature>
<sequence length="659" mass="69743">MTFSTSSAPTTTTPKADQPRPIPILPTLLTVPSLSFPTAAPALTAVPTAANEKLKAVLDSASVASMNDDRVNPALDSDFDPELEMFFDGDHALAPAHDAGKGKDKAPPPPPPTEGASTSAHPLFARLGFTPGAKLPTRFTTGDHRTARTHIDAMAAELAKMGDKLAWVQNDLTDAADSLNTQIHSLGDFVNAQTASRSAPHDDGTTPSWSMPATSTPQTPPPRLLPSRAQRLLGSRPSPGCCSRPSVPPAEFVNANGKHARDDYADDATRNVHQHAGAVVAIPRSSTTSRTAARADRSVTPAPVAIAAQAAPLSLFPPTTPLRPPHLLWRLLLPRCTAFRAAGCSVPQCARCGSTRAAAAPDAPGPFGPITFGLDPKLAKGEMARILAHMLPKPAASSSVSVQHDTVELPPGYSILSQLNLKIREDLSGPDFMVIQMGKLLIYNVYILPETAQWAGVLDRDPCEALAASLALAFTAHFLVALLGDLNARIAELLANPSDPPRTSMDEGNPSPRGRWLCKLLDDYKLAFVSGAMMFGPSSGKITSFQGAHRPVIDYAVCSKDLFQDMIHTGDLDIQNVTFATSRKKRKVDIVLPDETHLDKVLIATLTVGKDETMKLLALYGPVTDVTTPLKVTVHGSCINAGKLTASAGAAAYWGPNAP</sequence>
<organism evidence="2 3">
    <name type="scientific">Mycena rosella</name>
    <name type="common">Pink bonnet</name>
    <name type="synonym">Agaricus rosellus</name>
    <dbReference type="NCBI Taxonomy" id="1033263"/>
    <lineage>
        <taxon>Eukaryota</taxon>
        <taxon>Fungi</taxon>
        <taxon>Dikarya</taxon>
        <taxon>Basidiomycota</taxon>
        <taxon>Agaricomycotina</taxon>
        <taxon>Agaricomycetes</taxon>
        <taxon>Agaricomycetidae</taxon>
        <taxon>Agaricales</taxon>
        <taxon>Marasmiineae</taxon>
        <taxon>Mycenaceae</taxon>
        <taxon>Mycena</taxon>
    </lineage>
</organism>
<dbReference type="EMBL" id="JARKIE010000411">
    <property type="protein sequence ID" value="KAJ7642900.1"/>
    <property type="molecule type" value="Genomic_DNA"/>
</dbReference>
<feature type="region of interest" description="Disordered" evidence="1">
    <location>
        <begin position="93"/>
        <end position="119"/>
    </location>
</feature>
<name>A0AAD7FU12_MYCRO</name>
<proteinExistence type="predicted"/>